<protein>
    <submittedName>
        <fullName evidence="2">Uncharacterized protein</fullName>
    </submittedName>
</protein>
<dbReference type="OrthoDB" id="2984821at2759"/>
<evidence type="ECO:0000313" key="3">
    <source>
        <dbReference type="Proteomes" id="UP000807469"/>
    </source>
</evidence>
<evidence type="ECO:0000256" key="1">
    <source>
        <dbReference type="SAM" id="MobiDB-lite"/>
    </source>
</evidence>
<organism evidence="2 3">
    <name type="scientific">Pholiota conissans</name>
    <dbReference type="NCBI Taxonomy" id="109636"/>
    <lineage>
        <taxon>Eukaryota</taxon>
        <taxon>Fungi</taxon>
        <taxon>Dikarya</taxon>
        <taxon>Basidiomycota</taxon>
        <taxon>Agaricomycotina</taxon>
        <taxon>Agaricomycetes</taxon>
        <taxon>Agaricomycetidae</taxon>
        <taxon>Agaricales</taxon>
        <taxon>Agaricineae</taxon>
        <taxon>Strophariaceae</taxon>
        <taxon>Pholiota</taxon>
    </lineage>
</organism>
<feature type="region of interest" description="Disordered" evidence="1">
    <location>
        <begin position="139"/>
        <end position="171"/>
    </location>
</feature>
<sequence>MLTHLEQAVVDTVKSKQELTYKNVLSVYCTIPGVASDLADHDPAVYFHRSLDKYADADDRLDSPYAKYIRVIRAQYWGIVIDLTEMVLGTHCPFPCPCKCGVWDTGEGIRKQLGVIVDPEAAPKRTQNQSIKVVETNVQKVKTRAGRSKKRRPTRREKDMSNGIESAGPSRDIIKPKANIRVISY</sequence>
<dbReference type="Proteomes" id="UP000807469">
    <property type="component" value="Unassembled WGS sequence"/>
</dbReference>
<dbReference type="EMBL" id="MU155403">
    <property type="protein sequence ID" value="KAF9473997.1"/>
    <property type="molecule type" value="Genomic_DNA"/>
</dbReference>
<dbReference type="AlphaFoldDB" id="A0A9P5YRA0"/>
<proteinExistence type="predicted"/>
<feature type="compositionally biased region" description="Basic residues" evidence="1">
    <location>
        <begin position="141"/>
        <end position="155"/>
    </location>
</feature>
<name>A0A9P5YRA0_9AGAR</name>
<reference evidence="2" key="1">
    <citation type="submission" date="2020-11" db="EMBL/GenBank/DDBJ databases">
        <authorList>
            <consortium name="DOE Joint Genome Institute"/>
            <person name="Ahrendt S."/>
            <person name="Riley R."/>
            <person name="Andreopoulos W."/>
            <person name="Labutti K."/>
            <person name="Pangilinan J."/>
            <person name="Ruiz-Duenas F.J."/>
            <person name="Barrasa J.M."/>
            <person name="Sanchez-Garcia M."/>
            <person name="Camarero S."/>
            <person name="Miyauchi S."/>
            <person name="Serrano A."/>
            <person name="Linde D."/>
            <person name="Babiker R."/>
            <person name="Drula E."/>
            <person name="Ayuso-Fernandez I."/>
            <person name="Pacheco R."/>
            <person name="Padilla G."/>
            <person name="Ferreira P."/>
            <person name="Barriuso J."/>
            <person name="Kellner H."/>
            <person name="Castanera R."/>
            <person name="Alfaro M."/>
            <person name="Ramirez L."/>
            <person name="Pisabarro A.G."/>
            <person name="Kuo A."/>
            <person name="Tritt A."/>
            <person name="Lipzen A."/>
            <person name="He G."/>
            <person name="Yan M."/>
            <person name="Ng V."/>
            <person name="Cullen D."/>
            <person name="Martin F."/>
            <person name="Rosso M.-N."/>
            <person name="Henrissat B."/>
            <person name="Hibbett D."/>
            <person name="Martinez A.T."/>
            <person name="Grigoriev I.V."/>
        </authorList>
    </citation>
    <scope>NUCLEOTIDE SEQUENCE</scope>
    <source>
        <strain evidence="2">CIRM-BRFM 674</strain>
    </source>
</reference>
<gene>
    <name evidence="2" type="ORF">BDN70DRAFT_924869</name>
</gene>
<accession>A0A9P5YRA0</accession>
<evidence type="ECO:0000313" key="2">
    <source>
        <dbReference type="EMBL" id="KAF9473997.1"/>
    </source>
</evidence>
<keyword evidence="3" id="KW-1185">Reference proteome</keyword>
<comment type="caution">
    <text evidence="2">The sequence shown here is derived from an EMBL/GenBank/DDBJ whole genome shotgun (WGS) entry which is preliminary data.</text>
</comment>